<dbReference type="HOGENOM" id="CLU_384437_0_0_7"/>
<dbReference type="eggNOG" id="COG1413">
    <property type="taxonomic scope" value="Bacteria"/>
</dbReference>
<dbReference type="STRING" id="338963.Pcar_1178"/>
<evidence type="ECO:0000313" key="2">
    <source>
        <dbReference type="Proteomes" id="UP000002534"/>
    </source>
</evidence>
<keyword evidence="2" id="KW-1185">Reference proteome</keyword>
<dbReference type="EMBL" id="CP000142">
    <property type="protein sequence ID" value="ABA88427.1"/>
    <property type="molecule type" value="Genomic_DNA"/>
</dbReference>
<sequence length="719" mass="81570">MEHKNSDMNFDTRVLSNFIFELNISLRLVTTYPPNHPLITSSIRKVLDRLRKLLEFREKISLAVARDSLMVEYALLDSQNPVFRKLAKILFDRDIASITFFKSADVEEILRFNETMSCKRDDLREMGGVSRAVEEAGIRNIVVQEINYGNFSTTEEDKIVLPEGKNSKSTESTLWEDFAHGMLEGSLNPTGGFATYANMSDPGVLAEMMNMYEEQPGSREDNYAAAIASFVGELGREGGDIACHTESLDKLNSFVSKLNPAIRRQFLNGVFTCPGLSQGATREILEKFPDDMILEALRDINARSSYIPPVTVSLLQRLSSTSSMENGRKTVSSVAEIEGEEHLAEKMRVIFREDKSDEFVPQTYQKALRSITSMKTVSVPELEEIGDLHKTLQGHAIETQFCKVVLEAMRVPSDKCRPASLEQNFLALLHYFLESGDFSFLTEIYEQLESVDQALFPEVQNIFTDAKFLNAVLDQLDICEKSKRSDIQNLIARIGKPFAEPLLERLAEAKSRSQRHAYMACLLALGGQVRDAAVARLSDSRWFFVRNLITILRELEDSTVLPHIRRIRDHGHPRVRQEIITTFQQFSHVEADRMLLHDLRSSEQDVRLSAIQLAEKSCDMTVFDELLVCFDKGDWETKSATVRTLARIRNDRALPSLMHYVRTNHLLRQSAHNRVKIEVINTFPQYGAENVVPFLEELALSGQDDLANQAKKLLESIRG</sequence>
<dbReference type="InterPro" id="IPR011989">
    <property type="entry name" value="ARM-like"/>
</dbReference>
<name>Q3A5D0_SYNC1</name>
<dbReference type="Proteomes" id="UP000002534">
    <property type="component" value="Chromosome"/>
</dbReference>
<dbReference type="Pfam" id="PF13646">
    <property type="entry name" value="HEAT_2"/>
    <property type="match status" value="1"/>
</dbReference>
<evidence type="ECO:0000313" key="1">
    <source>
        <dbReference type="EMBL" id="ABA88427.1"/>
    </source>
</evidence>
<dbReference type="SUPFAM" id="SSF48371">
    <property type="entry name" value="ARM repeat"/>
    <property type="match status" value="1"/>
</dbReference>
<reference evidence="2" key="1">
    <citation type="submission" date="2005-10" db="EMBL/GenBank/DDBJ databases">
        <title>Complete sequence of Pelobacter carbinolicus DSM 2380.</title>
        <authorList>
            <person name="Copeland A."/>
            <person name="Lucas S."/>
            <person name="Lapidus A."/>
            <person name="Barry K."/>
            <person name="Detter J.C."/>
            <person name="Glavina T."/>
            <person name="Hammon N."/>
            <person name="Israni S."/>
            <person name="Pitluck S."/>
            <person name="Chertkov O."/>
            <person name="Schmutz J."/>
            <person name="Larimer F."/>
            <person name="Land M."/>
            <person name="Kyrpides N."/>
            <person name="Ivanova N."/>
            <person name="Richardson P."/>
        </authorList>
    </citation>
    <scope>NUCLEOTIDE SEQUENCE [LARGE SCALE GENOMIC DNA]</scope>
    <source>
        <strain evidence="2">DSM 2380 / NBRC 103641 / GraBd1</strain>
    </source>
</reference>
<dbReference type="InterPro" id="IPR016024">
    <property type="entry name" value="ARM-type_fold"/>
</dbReference>
<organism evidence="1 2">
    <name type="scientific">Syntrophotalea carbinolica (strain DSM 2380 / NBRC 103641 / GraBd1)</name>
    <name type="common">Pelobacter carbinolicus</name>
    <dbReference type="NCBI Taxonomy" id="338963"/>
    <lineage>
        <taxon>Bacteria</taxon>
        <taxon>Pseudomonadati</taxon>
        <taxon>Thermodesulfobacteriota</taxon>
        <taxon>Desulfuromonadia</taxon>
        <taxon>Desulfuromonadales</taxon>
        <taxon>Syntrophotaleaceae</taxon>
        <taxon>Syntrophotalea</taxon>
    </lineage>
</organism>
<dbReference type="Gene3D" id="1.25.10.10">
    <property type="entry name" value="Leucine-rich Repeat Variant"/>
    <property type="match status" value="1"/>
</dbReference>
<dbReference type="AlphaFoldDB" id="Q3A5D0"/>
<proteinExistence type="predicted"/>
<reference evidence="1 2" key="2">
    <citation type="journal article" date="2012" name="BMC Genomics">
        <title>The genome of Pelobacter carbinolicus reveals surprising metabolic capabilities and physiological features.</title>
        <authorList>
            <person name="Aklujkar M."/>
            <person name="Haveman S.A."/>
            <person name="Didonato R.Jr."/>
            <person name="Chertkov O."/>
            <person name="Han C.S."/>
            <person name="Land M.L."/>
            <person name="Brown P."/>
            <person name="Lovley D.R."/>
        </authorList>
    </citation>
    <scope>NUCLEOTIDE SEQUENCE [LARGE SCALE GENOMIC DNA]</scope>
    <source>
        <strain evidence="2">DSM 2380 / NBRC 103641 / GraBd1</strain>
    </source>
</reference>
<dbReference type="KEGG" id="pca:Pcar_1178"/>
<gene>
    <name evidence="1" type="ordered locus">Pcar_1178</name>
</gene>
<protein>
    <submittedName>
        <fullName evidence="1">HEAT-like repeat-containing protein</fullName>
    </submittedName>
</protein>
<accession>Q3A5D0</accession>